<accession>A0A841TVH4</accession>
<dbReference type="AlphaFoldDB" id="A0A841TVH4"/>
<evidence type="ECO:0000259" key="1">
    <source>
        <dbReference type="Pfam" id="PF24032"/>
    </source>
</evidence>
<evidence type="ECO:0000313" key="2">
    <source>
        <dbReference type="EMBL" id="MBB6689870.1"/>
    </source>
</evidence>
<dbReference type="EMBL" id="JACJVR010000002">
    <property type="protein sequence ID" value="MBB6689870.1"/>
    <property type="molecule type" value="Genomic_DNA"/>
</dbReference>
<dbReference type="RefSeq" id="WP_185133901.1">
    <property type="nucleotide sequence ID" value="NZ_BORM01000012.1"/>
</dbReference>
<protein>
    <submittedName>
        <fullName evidence="2">Phage portal protein</fullName>
    </submittedName>
</protein>
<gene>
    <name evidence="2" type="ORF">H7B90_00500</name>
</gene>
<dbReference type="Proteomes" id="UP000553776">
    <property type="component" value="Unassembled WGS sequence"/>
</dbReference>
<organism evidence="2 3">
    <name type="scientific">Cohnella xylanilytica</name>
    <dbReference type="NCBI Taxonomy" id="557555"/>
    <lineage>
        <taxon>Bacteria</taxon>
        <taxon>Bacillati</taxon>
        <taxon>Bacillota</taxon>
        <taxon>Bacilli</taxon>
        <taxon>Bacillales</taxon>
        <taxon>Paenibacillaceae</taxon>
        <taxon>Cohnella</taxon>
    </lineage>
</organism>
<comment type="caution">
    <text evidence="2">The sequence shown here is derived from an EMBL/GenBank/DDBJ whole genome shotgun (WGS) entry which is preliminary data.</text>
</comment>
<evidence type="ECO:0000313" key="3">
    <source>
        <dbReference type="Proteomes" id="UP000553776"/>
    </source>
</evidence>
<dbReference type="InterPro" id="IPR056937">
    <property type="entry name" value="YqbQ/XkdQ"/>
</dbReference>
<reference evidence="2 3" key="1">
    <citation type="submission" date="2020-08" db="EMBL/GenBank/DDBJ databases">
        <title>Cohnella phylogeny.</title>
        <authorList>
            <person name="Dunlap C."/>
        </authorList>
    </citation>
    <scope>NUCLEOTIDE SEQUENCE [LARGE SCALE GENOMIC DNA]</scope>
    <source>
        <strain evidence="2 3">DSM 25239</strain>
    </source>
</reference>
<feature type="domain" description="YqbQ/XkdQ" evidence="1">
    <location>
        <begin position="71"/>
        <end position="310"/>
    </location>
</feature>
<keyword evidence="3" id="KW-1185">Reference proteome</keyword>
<name>A0A841TVH4_9BACL</name>
<sequence length="322" mass="35353">MSDYEVVLAETYYLRDLVEEITLEDSLDEIAYRASIRLTVTPDCPAIAPGQTLRISGVPYGGKGMKELLNPGVVWECSSSNNGTKHLSVTAYDRTIYLAKSEDERLMQAGQTASQRLKLYAKDWEIKTGTVPDTRIALARSIKRCQSIFSMMLEDLKETADKGGDLYRPRMTPAGLELAKVGGNSTVWELETVEEVSQNRTLEGAVTQVKVLGNQSDDEKLSPVLALVKGETAKYGTLQKVIQDCKIETVAQAQKAAKNALLGMQETFAVTAPDINTIRAGDKVRLNGLDLIVTRATHRLGTPGHMELELAAEAKVRRDFCA</sequence>
<proteinExistence type="predicted"/>
<dbReference type="Pfam" id="PF24032">
    <property type="entry name" value="YQBQ"/>
    <property type="match status" value="1"/>
</dbReference>